<evidence type="ECO:0000256" key="12">
    <source>
        <dbReference type="ARBA" id="ARBA00029757"/>
    </source>
</evidence>
<evidence type="ECO:0000256" key="8">
    <source>
        <dbReference type="ARBA" id="ARBA00022741"/>
    </source>
</evidence>
<proteinExistence type="inferred from homology"/>
<keyword evidence="7 13" id="KW-0808">Transferase</keyword>
<dbReference type="HAMAP" id="MF_00409">
    <property type="entry name" value="LpxK"/>
    <property type="match status" value="1"/>
</dbReference>
<keyword evidence="15" id="KW-1185">Reference proteome</keyword>
<gene>
    <name evidence="13 14" type="primary">lpxK</name>
    <name evidence="14" type="ORF">OCL97_14265</name>
</gene>
<dbReference type="RefSeq" id="WP_377370602.1">
    <property type="nucleotide sequence ID" value="NZ_JAOTJD010000027.1"/>
</dbReference>
<keyword evidence="11 13" id="KW-0443">Lipid metabolism</keyword>
<feature type="binding site" evidence="13">
    <location>
        <begin position="58"/>
        <end position="65"/>
    </location>
    <ligand>
        <name>ATP</name>
        <dbReference type="ChEBI" id="CHEBI:30616"/>
    </ligand>
</feature>
<dbReference type="PANTHER" id="PTHR42724:SF1">
    <property type="entry name" value="TETRAACYLDISACCHARIDE 4'-KINASE, MITOCHONDRIAL-RELATED"/>
    <property type="match status" value="1"/>
</dbReference>
<dbReference type="InterPro" id="IPR003758">
    <property type="entry name" value="LpxK"/>
</dbReference>
<comment type="similarity">
    <text evidence="13">Belongs to the LpxK family.</text>
</comment>
<dbReference type="NCBIfam" id="TIGR00682">
    <property type="entry name" value="lpxK"/>
    <property type="match status" value="1"/>
</dbReference>
<keyword evidence="6 13" id="KW-0441">Lipid A biosynthesis</keyword>
<evidence type="ECO:0000256" key="9">
    <source>
        <dbReference type="ARBA" id="ARBA00022777"/>
    </source>
</evidence>
<dbReference type="InterPro" id="IPR027417">
    <property type="entry name" value="P-loop_NTPase"/>
</dbReference>
<comment type="pathway">
    <text evidence="2 13">Glycolipid biosynthesis; lipid IV(A) biosynthesis; lipid IV(A) from (3R)-3-hydroxytetradecanoyl-[acyl-carrier-protein] and UDP-N-acetyl-alpha-D-glucosamine: step 6/6.</text>
</comment>
<keyword evidence="9 13" id="KW-0418">Kinase</keyword>
<evidence type="ECO:0000256" key="2">
    <source>
        <dbReference type="ARBA" id="ARBA00004870"/>
    </source>
</evidence>
<keyword evidence="5 13" id="KW-0444">Lipid biosynthesis</keyword>
<evidence type="ECO:0000313" key="15">
    <source>
        <dbReference type="Proteomes" id="UP001598130"/>
    </source>
</evidence>
<keyword evidence="8 13" id="KW-0547">Nucleotide-binding</keyword>
<evidence type="ECO:0000256" key="5">
    <source>
        <dbReference type="ARBA" id="ARBA00022516"/>
    </source>
</evidence>
<accession>A0ABW6CSN5</accession>
<reference evidence="14 15" key="1">
    <citation type="submission" date="2022-09" db="EMBL/GenBank/DDBJ databases">
        <title>New species of Phenylobacterium.</title>
        <authorList>
            <person name="Mieszkin S."/>
        </authorList>
    </citation>
    <scope>NUCLEOTIDE SEQUENCE [LARGE SCALE GENOMIC DNA]</scope>
    <source>
        <strain evidence="14 15">HK31-G</strain>
    </source>
</reference>
<dbReference type="SUPFAM" id="SSF52540">
    <property type="entry name" value="P-loop containing nucleoside triphosphate hydrolases"/>
    <property type="match status" value="1"/>
</dbReference>
<evidence type="ECO:0000256" key="4">
    <source>
        <dbReference type="ARBA" id="ARBA00016436"/>
    </source>
</evidence>
<dbReference type="Proteomes" id="UP001598130">
    <property type="component" value="Unassembled WGS sequence"/>
</dbReference>
<name>A0ABW6CSN5_9CAUL</name>
<evidence type="ECO:0000256" key="13">
    <source>
        <dbReference type="HAMAP-Rule" id="MF_00409"/>
    </source>
</evidence>
<evidence type="ECO:0000256" key="1">
    <source>
        <dbReference type="ARBA" id="ARBA00002274"/>
    </source>
</evidence>
<dbReference type="EMBL" id="JAOTJD010000027">
    <property type="protein sequence ID" value="MFD3265121.1"/>
    <property type="molecule type" value="Genomic_DNA"/>
</dbReference>
<evidence type="ECO:0000256" key="3">
    <source>
        <dbReference type="ARBA" id="ARBA00012071"/>
    </source>
</evidence>
<evidence type="ECO:0000313" key="14">
    <source>
        <dbReference type="EMBL" id="MFD3265121.1"/>
    </source>
</evidence>
<keyword evidence="10 13" id="KW-0067">ATP-binding</keyword>
<dbReference type="GO" id="GO:0009029">
    <property type="term" value="F:lipid-A 4'-kinase activity"/>
    <property type="evidence" value="ECO:0007669"/>
    <property type="project" value="UniProtKB-EC"/>
</dbReference>
<dbReference type="PANTHER" id="PTHR42724">
    <property type="entry name" value="TETRAACYLDISACCHARIDE 4'-KINASE"/>
    <property type="match status" value="1"/>
</dbReference>
<organism evidence="14 15">
    <name type="scientific">Phenylobacterium ferrooxidans</name>
    <dbReference type="NCBI Taxonomy" id="2982689"/>
    <lineage>
        <taxon>Bacteria</taxon>
        <taxon>Pseudomonadati</taxon>
        <taxon>Pseudomonadota</taxon>
        <taxon>Alphaproteobacteria</taxon>
        <taxon>Caulobacterales</taxon>
        <taxon>Caulobacteraceae</taxon>
        <taxon>Phenylobacterium</taxon>
    </lineage>
</organism>
<evidence type="ECO:0000256" key="10">
    <source>
        <dbReference type="ARBA" id="ARBA00022840"/>
    </source>
</evidence>
<evidence type="ECO:0000256" key="6">
    <source>
        <dbReference type="ARBA" id="ARBA00022556"/>
    </source>
</evidence>
<comment type="caution">
    <text evidence="14">The sequence shown here is derived from an EMBL/GenBank/DDBJ whole genome shotgun (WGS) entry which is preliminary data.</text>
</comment>
<dbReference type="EC" id="2.7.1.130" evidence="3 13"/>
<protein>
    <recommendedName>
        <fullName evidence="4 13">Tetraacyldisaccharide 4'-kinase</fullName>
        <ecNumber evidence="3 13">2.7.1.130</ecNumber>
    </recommendedName>
    <alternativeName>
        <fullName evidence="12 13">Lipid A 4'-kinase</fullName>
    </alternativeName>
</protein>
<sequence>MKLSTPRWWYVRDHAPAPVSRALLTPLSWIWAAVTARRIAKTTPIDPGVPVICVGNLTAGGTGKTPVVRELLRRLRARHVDAHGLSKGYGGSLEGPLQVDPTGHTAAQVGDEPLMLAGDAPIWISRNRANGALAAAWAGAQALVMDDGHQNPSIRKTLSLVVVDGETRNNEWPLGDGAVFPAGPLREPLAAGLGRADAVILMLPSDVEAPDPDLVAVFAGKPVLVARLAPTAPPPPGPQVGFAGVGKPWKVERSLEASGCDLKDFAPFPDHRAYDERTLQALADRAATFGAGLVTTEKDWARLPPAWRAKITAWPVAAVFEDEAALEALLDRALAP</sequence>
<comment type="function">
    <text evidence="1 13">Transfers the gamma-phosphate of ATP to the 4'-position of a tetraacyldisaccharide 1-phosphate intermediate (termed DS-1-P) to form tetraacyldisaccharide 1,4'-bis-phosphate (lipid IVA).</text>
</comment>
<comment type="catalytic activity">
    <reaction evidence="13">
        <text>a lipid A disaccharide + ATP = a lipid IVA + ADP + H(+)</text>
        <dbReference type="Rhea" id="RHEA:67840"/>
        <dbReference type="ChEBI" id="CHEBI:15378"/>
        <dbReference type="ChEBI" id="CHEBI:30616"/>
        <dbReference type="ChEBI" id="CHEBI:176343"/>
        <dbReference type="ChEBI" id="CHEBI:176425"/>
        <dbReference type="ChEBI" id="CHEBI:456216"/>
        <dbReference type="EC" id="2.7.1.130"/>
    </reaction>
</comment>
<evidence type="ECO:0000256" key="11">
    <source>
        <dbReference type="ARBA" id="ARBA00023098"/>
    </source>
</evidence>
<evidence type="ECO:0000256" key="7">
    <source>
        <dbReference type="ARBA" id="ARBA00022679"/>
    </source>
</evidence>
<dbReference type="Pfam" id="PF02606">
    <property type="entry name" value="LpxK"/>
    <property type="match status" value="1"/>
</dbReference>